<evidence type="ECO:0000256" key="1">
    <source>
        <dbReference type="ARBA" id="ARBA00022962"/>
    </source>
</evidence>
<feature type="domain" description="Glutamine amidotransferase" evidence="2">
    <location>
        <begin position="3"/>
        <end position="185"/>
    </location>
</feature>
<organism evidence="3 4">
    <name type="scientific">bacterium (Candidatus Blackallbacteria) CG17_big_fil_post_rev_8_21_14_2_50_48_46</name>
    <dbReference type="NCBI Taxonomy" id="2014261"/>
    <lineage>
        <taxon>Bacteria</taxon>
        <taxon>Candidatus Blackallbacteria</taxon>
    </lineage>
</organism>
<dbReference type="Proteomes" id="UP000231019">
    <property type="component" value="Unassembled WGS sequence"/>
</dbReference>
<dbReference type="InterPro" id="IPR029062">
    <property type="entry name" value="Class_I_gatase-like"/>
</dbReference>
<dbReference type="InterPro" id="IPR006221">
    <property type="entry name" value="TrpG/PapA_dom"/>
</dbReference>
<proteinExistence type="predicted"/>
<dbReference type="NCBIfam" id="TIGR00566">
    <property type="entry name" value="trpG_papA"/>
    <property type="match status" value="1"/>
</dbReference>
<gene>
    <name evidence="3" type="ORF">COW36_22065</name>
</gene>
<name>A0A2M7FY88_9BACT</name>
<dbReference type="PANTHER" id="PTHR43418:SF4">
    <property type="entry name" value="MULTIFUNCTIONAL TRYPTOPHAN BIOSYNTHESIS PROTEIN"/>
    <property type="match status" value="1"/>
</dbReference>
<evidence type="ECO:0000313" key="4">
    <source>
        <dbReference type="Proteomes" id="UP000231019"/>
    </source>
</evidence>
<evidence type="ECO:0000259" key="2">
    <source>
        <dbReference type="Pfam" id="PF00117"/>
    </source>
</evidence>
<dbReference type="PROSITE" id="PS51273">
    <property type="entry name" value="GATASE_TYPE_1"/>
    <property type="match status" value="1"/>
</dbReference>
<dbReference type="CDD" id="cd01743">
    <property type="entry name" value="GATase1_Anthranilate_Synthase"/>
    <property type="match status" value="1"/>
</dbReference>
<sequence>MILIIDNYDSFVYNLYQALAGAGADCQVVRNDALRVTEVLELAPQAVVLSPGPGRPEQAGICLELITAIAGRFPLLGVCLGHQSIAQAFGGKIVRTQALHGKTSAIQHQQQGLFAGLPSPMQVARYHSLMAERESLPDCLEITAESEEGLIMGLRHRSLPIEGVQFHPESIATPEGPRLLKNFLKTLEVLV</sequence>
<dbReference type="AlphaFoldDB" id="A0A2M7FY88"/>
<dbReference type="PANTHER" id="PTHR43418">
    <property type="entry name" value="MULTIFUNCTIONAL TRYPTOPHAN BIOSYNTHESIS PROTEIN-RELATED"/>
    <property type="match status" value="1"/>
</dbReference>
<dbReference type="InterPro" id="IPR017926">
    <property type="entry name" value="GATASE"/>
</dbReference>
<dbReference type="PRINTS" id="PR00099">
    <property type="entry name" value="CPSGATASE"/>
</dbReference>
<dbReference type="Gene3D" id="3.40.50.880">
    <property type="match status" value="1"/>
</dbReference>
<protein>
    <submittedName>
        <fullName evidence="3">Aminodeoxychorismate/anthranilate synthase component II</fullName>
    </submittedName>
</protein>
<comment type="caution">
    <text evidence="3">The sequence shown here is derived from an EMBL/GenBank/DDBJ whole genome shotgun (WGS) entry which is preliminary data.</text>
</comment>
<dbReference type="SUPFAM" id="SSF52317">
    <property type="entry name" value="Class I glutamine amidotransferase-like"/>
    <property type="match status" value="1"/>
</dbReference>
<reference evidence="3 4" key="1">
    <citation type="submission" date="2017-09" db="EMBL/GenBank/DDBJ databases">
        <title>Depth-based differentiation of microbial function through sediment-hosted aquifers and enrichment of novel symbionts in the deep terrestrial subsurface.</title>
        <authorList>
            <person name="Probst A.J."/>
            <person name="Ladd B."/>
            <person name="Jarett J.K."/>
            <person name="Geller-Mcgrath D.E."/>
            <person name="Sieber C.M."/>
            <person name="Emerson J.B."/>
            <person name="Anantharaman K."/>
            <person name="Thomas B.C."/>
            <person name="Malmstrom R."/>
            <person name="Stieglmeier M."/>
            <person name="Klingl A."/>
            <person name="Woyke T."/>
            <person name="Ryan C.M."/>
            <person name="Banfield J.F."/>
        </authorList>
    </citation>
    <scope>NUCLEOTIDE SEQUENCE [LARGE SCALE GENOMIC DNA]</scope>
    <source>
        <strain evidence="3">CG17_big_fil_post_rev_8_21_14_2_50_48_46</strain>
    </source>
</reference>
<evidence type="ECO:0000313" key="3">
    <source>
        <dbReference type="EMBL" id="PIW14304.1"/>
    </source>
</evidence>
<dbReference type="GO" id="GO:0005829">
    <property type="term" value="C:cytosol"/>
    <property type="evidence" value="ECO:0007669"/>
    <property type="project" value="TreeGrafter"/>
</dbReference>
<keyword evidence="1" id="KW-0315">Glutamine amidotransferase</keyword>
<accession>A0A2M7FY88</accession>
<dbReference type="EMBL" id="PFFQ01000061">
    <property type="protein sequence ID" value="PIW14304.1"/>
    <property type="molecule type" value="Genomic_DNA"/>
</dbReference>
<dbReference type="GO" id="GO:0004049">
    <property type="term" value="F:anthranilate synthase activity"/>
    <property type="evidence" value="ECO:0007669"/>
    <property type="project" value="TreeGrafter"/>
</dbReference>
<dbReference type="PRINTS" id="PR00097">
    <property type="entry name" value="ANTSNTHASEII"/>
</dbReference>
<dbReference type="PRINTS" id="PR00096">
    <property type="entry name" value="GATASE"/>
</dbReference>
<dbReference type="GO" id="GO:0000162">
    <property type="term" value="P:L-tryptophan biosynthetic process"/>
    <property type="evidence" value="ECO:0007669"/>
    <property type="project" value="TreeGrafter"/>
</dbReference>
<dbReference type="Pfam" id="PF00117">
    <property type="entry name" value="GATase"/>
    <property type="match status" value="1"/>
</dbReference>
<dbReference type="InterPro" id="IPR050472">
    <property type="entry name" value="Anth_synth/Amidotransfase"/>
</dbReference>
<dbReference type="FunFam" id="3.40.50.880:FF:000003">
    <property type="entry name" value="Anthranilate synthase component II"/>
    <property type="match status" value="1"/>
</dbReference>